<dbReference type="PROSITE" id="PS01359">
    <property type="entry name" value="ZF_PHD_1"/>
    <property type="match status" value="1"/>
</dbReference>
<dbReference type="PROSITE" id="PS50016">
    <property type="entry name" value="ZF_PHD_2"/>
    <property type="match status" value="1"/>
</dbReference>
<dbReference type="InterPro" id="IPR011011">
    <property type="entry name" value="Znf_FYVE_PHD"/>
</dbReference>
<evidence type="ECO:0000259" key="12">
    <source>
        <dbReference type="PROSITE" id="PS50016"/>
    </source>
</evidence>
<feature type="compositionally biased region" description="Acidic residues" evidence="11">
    <location>
        <begin position="306"/>
        <end position="338"/>
    </location>
</feature>
<feature type="compositionally biased region" description="Basic and acidic residues" evidence="11">
    <location>
        <begin position="1348"/>
        <end position="1359"/>
    </location>
</feature>
<evidence type="ECO:0000256" key="10">
    <source>
        <dbReference type="PROSITE-ProRule" id="PRU00146"/>
    </source>
</evidence>
<feature type="compositionally biased region" description="Basic and acidic residues" evidence="11">
    <location>
        <begin position="292"/>
        <end position="305"/>
    </location>
</feature>
<feature type="compositionally biased region" description="Acidic residues" evidence="11">
    <location>
        <begin position="547"/>
        <end position="604"/>
    </location>
</feature>
<feature type="site" description="Histone H3K4me3 binding" evidence="8">
    <location>
        <position position="1397"/>
    </location>
</feature>
<feature type="compositionally biased region" description="Acidic residues" evidence="11">
    <location>
        <begin position="155"/>
        <end position="164"/>
    </location>
</feature>
<dbReference type="GO" id="GO:0006325">
    <property type="term" value="P:chromatin organization"/>
    <property type="evidence" value="ECO:0007669"/>
    <property type="project" value="UniProtKB-KW"/>
</dbReference>
<name>A0A8S1EHN0_9PELO</name>
<evidence type="ECO:0000256" key="3">
    <source>
        <dbReference type="ARBA" id="ARBA00022723"/>
    </source>
</evidence>
<evidence type="ECO:0000256" key="1">
    <source>
        <dbReference type="ARBA" id="ARBA00004123"/>
    </source>
</evidence>
<evidence type="ECO:0000256" key="11">
    <source>
        <dbReference type="SAM" id="MobiDB-lite"/>
    </source>
</evidence>
<dbReference type="InterPro" id="IPR019787">
    <property type="entry name" value="Znf_PHD-finger"/>
</dbReference>
<feature type="domain" description="PHD-type" evidence="12">
    <location>
        <begin position="1380"/>
        <end position="1429"/>
    </location>
</feature>
<feature type="compositionally biased region" description="Acidic residues" evidence="11">
    <location>
        <begin position="1286"/>
        <end position="1317"/>
    </location>
</feature>
<dbReference type="InterPro" id="IPR001965">
    <property type="entry name" value="Znf_PHD"/>
</dbReference>
<feature type="region of interest" description="Disordered" evidence="11">
    <location>
        <begin position="1254"/>
        <end position="1377"/>
    </location>
</feature>
<proteinExistence type="inferred from homology"/>
<feature type="binding site" evidence="9">
    <location>
        <position position="1396"/>
    </location>
    <ligand>
        <name>Zn(2+)</name>
        <dbReference type="ChEBI" id="CHEBI:29105"/>
        <label>2</label>
    </ligand>
</feature>
<dbReference type="SMART" id="SM00249">
    <property type="entry name" value="PHD"/>
    <property type="match status" value="1"/>
</dbReference>
<dbReference type="SUPFAM" id="SSF57903">
    <property type="entry name" value="FYVE/PHD zinc finger"/>
    <property type="match status" value="1"/>
</dbReference>
<protein>
    <recommendedName>
        <fullName evidence="12">PHD-type domain-containing protein</fullName>
    </recommendedName>
</protein>
<dbReference type="InterPro" id="IPR013083">
    <property type="entry name" value="Znf_RING/FYVE/PHD"/>
</dbReference>
<evidence type="ECO:0000256" key="7">
    <source>
        <dbReference type="ARBA" id="ARBA00023242"/>
    </source>
</evidence>
<feature type="compositionally biased region" description="Acidic residues" evidence="11">
    <location>
        <begin position="242"/>
        <end position="271"/>
    </location>
</feature>
<dbReference type="Gene3D" id="3.30.40.10">
    <property type="entry name" value="Zinc/RING finger domain, C3HC4 (zinc finger)"/>
    <property type="match status" value="1"/>
</dbReference>
<feature type="region of interest" description="Disordered" evidence="11">
    <location>
        <begin position="1431"/>
        <end position="1453"/>
    </location>
</feature>
<feature type="compositionally biased region" description="Basic and acidic residues" evidence="11">
    <location>
        <begin position="530"/>
        <end position="546"/>
    </location>
</feature>
<evidence type="ECO:0000256" key="9">
    <source>
        <dbReference type="PIRSR" id="PIRSR628651-51"/>
    </source>
</evidence>
<feature type="compositionally biased region" description="Acidic residues" evidence="11">
    <location>
        <begin position="30"/>
        <end position="47"/>
    </location>
</feature>
<dbReference type="GO" id="GO:0005634">
    <property type="term" value="C:nucleus"/>
    <property type="evidence" value="ECO:0007669"/>
    <property type="project" value="UniProtKB-SubCell"/>
</dbReference>
<gene>
    <name evidence="13" type="ORF">CBOVIS_LOCUS5748</name>
</gene>
<feature type="compositionally biased region" description="Acidic residues" evidence="11">
    <location>
        <begin position="631"/>
        <end position="673"/>
    </location>
</feature>
<keyword evidence="5 9" id="KW-0862">Zinc</keyword>
<accession>A0A8S1EHN0</accession>
<keyword evidence="6" id="KW-0156">Chromatin regulator</keyword>
<dbReference type="Pfam" id="PF23011">
    <property type="entry name" value="PHD-1st_NSD"/>
    <property type="match status" value="1"/>
</dbReference>
<feature type="site" description="Histone H3K4me3 binding" evidence="8">
    <location>
        <position position="1405"/>
    </location>
</feature>
<feature type="region of interest" description="Disordered" evidence="11">
    <location>
        <begin position="944"/>
        <end position="990"/>
    </location>
</feature>
<feature type="compositionally biased region" description="Acidic residues" evidence="11">
    <location>
        <begin position="280"/>
        <end position="291"/>
    </location>
</feature>
<dbReference type="PANTHER" id="PTHR10333">
    <property type="entry name" value="INHIBITOR OF GROWTH PROTEIN"/>
    <property type="match status" value="1"/>
</dbReference>
<comment type="subcellular location">
    <subcellularLocation>
        <location evidence="1">Nucleus</location>
    </subcellularLocation>
</comment>
<evidence type="ECO:0000256" key="6">
    <source>
        <dbReference type="ARBA" id="ARBA00022853"/>
    </source>
</evidence>
<keyword evidence="7" id="KW-0539">Nucleus</keyword>
<feature type="site" description="Histone H3K4me3 binding" evidence="8">
    <location>
        <position position="1382"/>
    </location>
</feature>
<feature type="compositionally biased region" description="Acidic residues" evidence="11">
    <location>
        <begin position="355"/>
        <end position="398"/>
    </location>
</feature>
<feature type="compositionally biased region" description="Acidic residues" evidence="11">
    <location>
        <begin position="612"/>
        <end position="622"/>
    </location>
</feature>
<dbReference type="EMBL" id="CADEPM010000003">
    <property type="protein sequence ID" value="CAB3403246.1"/>
    <property type="molecule type" value="Genomic_DNA"/>
</dbReference>
<organism evidence="13 14">
    <name type="scientific">Caenorhabditis bovis</name>
    <dbReference type="NCBI Taxonomy" id="2654633"/>
    <lineage>
        <taxon>Eukaryota</taxon>
        <taxon>Metazoa</taxon>
        <taxon>Ecdysozoa</taxon>
        <taxon>Nematoda</taxon>
        <taxon>Chromadorea</taxon>
        <taxon>Rhabditida</taxon>
        <taxon>Rhabditina</taxon>
        <taxon>Rhabditomorpha</taxon>
        <taxon>Rhabditoidea</taxon>
        <taxon>Rhabditidae</taxon>
        <taxon>Peloderinae</taxon>
        <taxon>Caenorhabditis</taxon>
    </lineage>
</organism>
<feature type="compositionally biased region" description="Acidic residues" evidence="11">
    <location>
        <begin position="108"/>
        <end position="147"/>
    </location>
</feature>
<comment type="caution">
    <text evidence="13">The sequence shown here is derived from an EMBL/GenBank/DDBJ whole genome shotgun (WGS) entry which is preliminary data.</text>
</comment>
<dbReference type="Proteomes" id="UP000494206">
    <property type="component" value="Unassembled WGS sequence"/>
</dbReference>
<dbReference type="InterPro" id="IPR019786">
    <property type="entry name" value="Zinc_finger_PHD-type_CS"/>
</dbReference>
<feature type="binding site" evidence="9">
    <location>
        <position position="1383"/>
    </location>
    <ligand>
        <name>Zn(2+)</name>
        <dbReference type="ChEBI" id="CHEBI:29105"/>
        <label>1</label>
    </ligand>
</feature>
<keyword evidence="3 9" id="KW-0479">Metal-binding</keyword>
<dbReference type="GO" id="GO:0008270">
    <property type="term" value="F:zinc ion binding"/>
    <property type="evidence" value="ECO:0007669"/>
    <property type="project" value="UniProtKB-KW"/>
</dbReference>
<feature type="site" description="Histone H3K4me3 binding" evidence="8">
    <location>
        <position position="1393"/>
    </location>
</feature>
<dbReference type="InterPro" id="IPR059153">
    <property type="entry name" value="NSD_PHD-1st"/>
</dbReference>
<dbReference type="InterPro" id="IPR028651">
    <property type="entry name" value="ING_fam"/>
</dbReference>
<dbReference type="CDD" id="cd15505">
    <property type="entry name" value="PHD_ING"/>
    <property type="match status" value="1"/>
</dbReference>
<evidence type="ECO:0000313" key="14">
    <source>
        <dbReference type="Proteomes" id="UP000494206"/>
    </source>
</evidence>
<reference evidence="13 14" key="1">
    <citation type="submission" date="2020-04" db="EMBL/GenBank/DDBJ databases">
        <authorList>
            <person name="Laetsch R D."/>
            <person name="Stevens L."/>
            <person name="Kumar S."/>
            <person name="Blaxter L. M."/>
        </authorList>
    </citation>
    <scope>NUCLEOTIDE SEQUENCE [LARGE SCALE GENOMIC DNA]</scope>
</reference>
<evidence type="ECO:0000256" key="5">
    <source>
        <dbReference type="ARBA" id="ARBA00022833"/>
    </source>
</evidence>
<evidence type="ECO:0000256" key="2">
    <source>
        <dbReference type="ARBA" id="ARBA00010210"/>
    </source>
</evidence>
<dbReference type="FunFam" id="3.30.40.10:FF:000016">
    <property type="entry name" value="Inhibitor of growth protein"/>
    <property type="match status" value="1"/>
</dbReference>
<keyword evidence="14" id="KW-1185">Reference proteome</keyword>
<keyword evidence="4 10" id="KW-0863">Zinc-finger</keyword>
<feature type="compositionally biased region" description="Acidic residues" evidence="11">
    <location>
        <begin position="406"/>
        <end position="504"/>
    </location>
</feature>
<feature type="binding site" evidence="9">
    <location>
        <position position="1385"/>
    </location>
    <ligand>
        <name>Zn(2+)</name>
        <dbReference type="ChEBI" id="CHEBI:29105"/>
        <label>1</label>
    </ligand>
</feature>
<feature type="compositionally biased region" description="Acidic residues" evidence="11">
    <location>
        <begin position="515"/>
        <end position="529"/>
    </location>
</feature>
<feature type="binding site" evidence="9">
    <location>
        <position position="1410"/>
    </location>
    <ligand>
        <name>Zn(2+)</name>
        <dbReference type="ChEBI" id="CHEBI:29105"/>
        <label>1</label>
    </ligand>
</feature>
<feature type="region of interest" description="Disordered" evidence="11">
    <location>
        <begin position="1"/>
        <end position="47"/>
    </location>
</feature>
<feature type="compositionally biased region" description="Polar residues" evidence="11">
    <location>
        <begin position="966"/>
        <end position="976"/>
    </location>
</feature>
<feature type="binding site" evidence="9">
    <location>
        <position position="1423"/>
    </location>
    <ligand>
        <name>Zn(2+)</name>
        <dbReference type="ChEBI" id="CHEBI:29105"/>
        <label>2</label>
    </ligand>
</feature>
<dbReference type="OrthoDB" id="5411773at2759"/>
<evidence type="ECO:0000256" key="4">
    <source>
        <dbReference type="ARBA" id="ARBA00022771"/>
    </source>
</evidence>
<feature type="binding site" evidence="9">
    <location>
        <position position="1407"/>
    </location>
    <ligand>
        <name>Zn(2+)</name>
        <dbReference type="ChEBI" id="CHEBI:29105"/>
        <label>1</label>
    </ligand>
</feature>
<comment type="similarity">
    <text evidence="2">Belongs to the ING family.</text>
</comment>
<feature type="region of interest" description="Disordered" evidence="11">
    <location>
        <begin position="104"/>
        <end position="680"/>
    </location>
</feature>
<feature type="binding site" evidence="9">
    <location>
        <position position="1401"/>
    </location>
    <ligand>
        <name>Zn(2+)</name>
        <dbReference type="ChEBI" id="CHEBI:29105"/>
        <label>2</label>
    </ligand>
</feature>
<feature type="binding site" evidence="9">
    <location>
        <position position="1426"/>
    </location>
    <ligand>
        <name>Zn(2+)</name>
        <dbReference type="ChEBI" id="CHEBI:29105"/>
        <label>2</label>
    </ligand>
</feature>
<feature type="compositionally biased region" description="Acidic residues" evidence="11">
    <location>
        <begin position="194"/>
        <end position="207"/>
    </location>
</feature>
<evidence type="ECO:0000256" key="8">
    <source>
        <dbReference type="PIRSR" id="PIRSR628651-50"/>
    </source>
</evidence>
<evidence type="ECO:0000313" key="13">
    <source>
        <dbReference type="EMBL" id="CAB3403246.1"/>
    </source>
</evidence>
<sequence length="1453" mass="167525">MSTPPIEGSSEGADPTLPEDGLHILPMEPIDTETVDTSDGEESEIDEDDIVHRVMDVDEELELRMHNARAVREIFGDEIAEMPAIEEDFDYMRMLIENFVRDGKYDDSDGEFSDASEDEVDDEQEDEEETESEQMEDESDDESDDDDIRTVELIESGEEEEELERMDIGYEFGVDFDDDVMEYRDESEASLGEDREEGEASGEDEMTDAGFGDESGDEESSEAGSRNESGYEEQSEAPSGDESGEEDEQADIVEEGIGEESGEEEDGELVESENKVGGETSEEGGGEEAGEHEEIAERIETTGEKGDEEEEDKEEQAEGGGEESGNEEDDVMAGEEVEGGSRGEAEEAQPVENVVDAEGDGQVEEEAAEEAGDEEEREGDEEDEESEVIELDGDDEEGVEVKEEDGLYDEENDEDEEEEEVQDEDEEDAEGEEEEDEEEDAEGEEVEGEEEEENGEGNEVQDEEGDSDVEEEDEEEEEEEERQDDEEEDNDSDVVEIEMDEGSEGDGFGGIIQEVEGDDDFEEVEAEGQEAEREEDRQEEDGRLEGEEPEIEGEEEEEEGDGEEEYEGVEEEMDGEEVEDEGGYDEEEFEEEEMIGEEENEFEGVEVKQEIIEDEDEEEFVADMEIKQEIIEDEDVEEDGESEEVEEEVEDEDDEYEDEEEEDEEEEEEEEENRLEIKNEVDEKYEPLDFFQKLRKERGTRQFLIPRVDPSNIINWTAELEREELIQELRELKEDDSSDDETPAYDVRKRPSAVEGIPGYLDRDWAMETIRKNEVTPLKHWIIMTMSTMCKTSYGVKFRPDIYEDFSDVYKVVKNDNEESFYLVPRPHHDANEYISDMFFPLERHRLMNALRNAHLAVVAREEAEFEEAEQAAADVYFNGMSNADIVDDMRRRFRNGNWEANGEKLTRAHLERMATAIGSFVAEEIPRMKGVFYEKIESKIDEQKNNHSHMSTIRESVRETDEESTGSSRASTPSNEPADVARGSNSPPLKIFKKTREQKMRERQRRREWRMQKLRERFDEQQDIRLDIEARDRQILEQEMMGWLKPLQALSAAEVKFWERETDVTMQELATLARNNRLRLNYLNEPEEPEYEPIEVDEPDEPRLEIREEPEEDPQFEYGARDVDFDVIEQIQRDNEQRPRVGGDGRFKRIKLKVPIPIPERVERNLERRRELNERLARLDPKPPTQEDYGNYQMRIYYRKFFEKQEENRREHGDRYGPPIAEAQAYGVTTRFRGTTPRLVNSPAQALFREAFASPKPKRFDPNTPSTSSASFAPRHRRALHTEFDEKEDPMEPEEENDEIEEEPNEEEAQEQDEETPTTTTMRHYRKRRGAAAADTPTTADKKAKRQLNEKANDEPPKKKATGRGKRSAASSASKKDEPLYCICNKISYGDMVGCDNSKCVLEWFHFECIGLTSKPKGKWYCPECRHPELGEKHQRSDSPPPNTRSTRSQEK</sequence>